<dbReference type="InterPro" id="IPR016035">
    <property type="entry name" value="Acyl_Trfase/lysoPLipase"/>
</dbReference>
<evidence type="ECO:0000256" key="3">
    <source>
        <dbReference type="ARBA" id="ARBA00023098"/>
    </source>
</evidence>
<feature type="short sequence motif" description="DGA/G" evidence="4">
    <location>
        <begin position="196"/>
        <end position="198"/>
    </location>
</feature>
<sequence length="369" mass="40510">MNSRKILSLDGGGIRGVVTIEIIARIEQLLRETTGNPHLVLADYFDFIAGTSTGAIIAAGLSIGMSVDEIRSFYLHNGREMFDHTSWPNRFMALFGHRYKGEKLAAALKAVFGEDTTLGSDKLKTLLMVVMQNAKTDSPWPVSNNPAAKYNDLATMGVHSNLHLPLWQLVRASTAAPTYFPPEKIQVEGQDFLFVDGAVTPYNNPAFQAFLMATLQAYNLNWSTGKDKLLLVSVGTGRNALNLPNLNAQAMHLLHHAATVPVHLMNAAQYQQDMLCRIFGDCRAGDTLDSEIGNLHGELGAGCVPEKLFTYVRYNFDLDAKYFAAAGLPTHNLNTLRHIDAVSHIHELRHVGKVVAEREVGIGHFAGFV</sequence>
<dbReference type="RefSeq" id="WP_210229418.1">
    <property type="nucleotide sequence ID" value="NZ_CP072800.1"/>
</dbReference>
<evidence type="ECO:0000313" key="6">
    <source>
        <dbReference type="EMBL" id="QTR51209.1"/>
    </source>
</evidence>
<dbReference type="Pfam" id="PF01734">
    <property type="entry name" value="Patatin"/>
    <property type="match status" value="1"/>
</dbReference>
<name>A0ABX7X853_9GAMM</name>
<evidence type="ECO:0000256" key="1">
    <source>
        <dbReference type="ARBA" id="ARBA00022801"/>
    </source>
</evidence>
<dbReference type="Gene3D" id="3.40.1090.10">
    <property type="entry name" value="Cytosolic phospholipase A2 catalytic domain"/>
    <property type="match status" value="1"/>
</dbReference>
<keyword evidence="1 4" id="KW-0378">Hydrolase</keyword>
<feature type="domain" description="PNPLA" evidence="5">
    <location>
        <begin position="7"/>
        <end position="210"/>
    </location>
</feature>
<reference evidence="6 7" key="1">
    <citation type="submission" date="2021-04" db="EMBL/GenBank/DDBJ databases">
        <title>Genomics, taxonomy and metabolism of representatives of sulfur bacteria of the genus Thiothrix: Thiothrix fructosivorans QT, Thiothrix unzii A1T and three new species, Thiothrix subterranea sp. nov., Thiothrix litoralis sp. nov. and 'Candidatus Thiothrix anitrata' sp. nov.</title>
        <authorList>
            <person name="Ravin N.V."/>
            <person name="Smolyakov D."/>
            <person name="Rudenko T.S."/>
            <person name="Mardanov A.V."/>
            <person name="Beletsky A.V."/>
            <person name="Markov N.D."/>
            <person name="Fomenkov A.I."/>
            <person name="Roberts R.J."/>
            <person name="Karnachuk O.V."/>
            <person name="Novikov A."/>
            <person name="Grabovich M.Y."/>
        </authorList>
    </citation>
    <scope>NUCLEOTIDE SEQUENCE [LARGE SCALE GENOMIC DNA]</scope>
    <source>
        <strain evidence="6 7">A52</strain>
    </source>
</reference>
<dbReference type="PANTHER" id="PTHR24185">
    <property type="entry name" value="CALCIUM-INDEPENDENT PHOSPHOLIPASE A2-GAMMA"/>
    <property type="match status" value="1"/>
</dbReference>
<keyword evidence="3 4" id="KW-0443">Lipid metabolism</keyword>
<keyword evidence="2 4" id="KW-0442">Lipid degradation</keyword>
<dbReference type="SUPFAM" id="SSF52151">
    <property type="entry name" value="FabD/lysophospholipase-like"/>
    <property type="match status" value="1"/>
</dbReference>
<protein>
    <submittedName>
        <fullName evidence="6">Patatin-like phospholipase family protein</fullName>
    </submittedName>
</protein>
<keyword evidence="7" id="KW-1185">Reference proteome</keyword>
<dbReference type="InterPro" id="IPR002641">
    <property type="entry name" value="PNPLA_dom"/>
</dbReference>
<feature type="short sequence motif" description="GXGXXG" evidence="4">
    <location>
        <begin position="11"/>
        <end position="16"/>
    </location>
</feature>
<feature type="active site" description="Nucleophile" evidence="4">
    <location>
        <position position="52"/>
    </location>
</feature>
<dbReference type="EMBL" id="CP072800">
    <property type="protein sequence ID" value="QTR51209.1"/>
    <property type="molecule type" value="Genomic_DNA"/>
</dbReference>
<feature type="short sequence motif" description="GXSXG" evidence="4">
    <location>
        <begin position="50"/>
        <end position="54"/>
    </location>
</feature>
<gene>
    <name evidence="6" type="ORF">J8380_06585</name>
</gene>
<dbReference type="PANTHER" id="PTHR24185:SF1">
    <property type="entry name" value="CALCIUM-INDEPENDENT PHOSPHOLIPASE A2-GAMMA"/>
    <property type="match status" value="1"/>
</dbReference>
<accession>A0ABX7X853</accession>
<organism evidence="6 7">
    <name type="scientific">Candidatus Thiothrix anitrata</name>
    <dbReference type="NCBI Taxonomy" id="2823902"/>
    <lineage>
        <taxon>Bacteria</taxon>
        <taxon>Pseudomonadati</taxon>
        <taxon>Pseudomonadota</taxon>
        <taxon>Gammaproteobacteria</taxon>
        <taxon>Thiotrichales</taxon>
        <taxon>Thiotrichaceae</taxon>
        <taxon>Thiothrix</taxon>
    </lineage>
</organism>
<evidence type="ECO:0000256" key="2">
    <source>
        <dbReference type="ARBA" id="ARBA00022963"/>
    </source>
</evidence>
<dbReference type="PROSITE" id="PS51635">
    <property type="entry name" value="PNPLA"/>
    <property type="match status" value="1"/>
</dbReference>
<evidence type="ECO:0000313" key="7">
    <source>
        <dbReference type="Proteomes" id="UP000672027"/>
    </source>
</evidence>
<evidence type="ECO:0000259" key="5">
    <source>
        <dbReference type="PROSITE" id="PS51635"/>
    </source>
</evidence>
<feature type="active site" description="Proton acceptor" evidence="4">
    <location>
        <position position="196"/>
    </location>
</feature>
<dbReference type="Proteomes" id="UP000672027">
    <property type="component" value="Chromosome"/>
</dbReference>
<evidence type="ECO:0000256" key="4">
    <source>
        <dbReference type="PROSITE-ProRule" id="PRU01161"/>
    </source>
</evidence>
<proteinExistence type="predicted"/>